<dbReference type="OrthoDB" id="678173at2759"/>
<gene>
    <name evidence="1" type="ORF">Tsubulata_040549</name>
</gene>
<proteinExistence type="predicted"/>
<keyword evidence="2" id="KW-1185">Reference proteome</keyword>
<comment type="caution">
    <text evidence="1">The sequence shown here is derived from an EMBL/GenBank/DDBJ whole genome shotgun (WGS) entry which is preliminary data.</text>
</comment>
<reference evidence="1" key="2">
    <citation type="journal article" date="2023" name="Plants (Basel)">
        <title>Annotation of the Turnera subulata (Passifloraceae) Draft Genome Reveals the S-Locus Evolved after the Divergence of Turneroideae from Passifloroideae in a Stepwise Manner.</title>
        <authorList>
            <person name="Henning P.M."/>
            <person name="Roalson E.H."/>
            <person name="Mir W."/>
            <person name="McCubbin A.G."/>
            <person name="Shore J.S."/>
        </authorList>
    </citation>
    <scope>NUCLEOTIDE SEQUENCE</scope>
    <source>
        <strain evidence="1">F60SS</strain>
    </source>
</reference>
<evidence type="ECO:0000313" key="1">
    <source>
        <dbReference type="EMBL" id="KAJ4841189.1"/>
    </source>
</evidence>
<accession>A0A9Q0G0B0</accession>
<sequence length="374" mass="42155">STTASRICTNIESPELLSPVNPQTYTDFQSSSAIDTFIKNSKLHSLFYHSFWYTYMAPNPETSSQIGSYSKSENLQKPRRLSMEGLQRTISDISLELSKETSDHHSKLPTISEVEDAKCECCGMCEECTPEYIKRVRDQFSGKLICGLCAEAVSQEMEKNGGKREEALKEHMNACVRFNRIGRAYPVLYQAEAMKEIFKKSSSIRAKSISPKDRNGGAPVVSQPSQRRLLSDFRLRKMASDVSEFVKFNETLETNFINIEEIKQEECTCCGLKEDCTVDYSSKVRNSYSGNWICGLCSEAVKERMGRGPTIAMQEAVSSHKDFCQVFNSTTRLNPKLSLTCAMRNIAKKSCETRNSKISSILKIARSRSCVPRI</sequence>
<protein>
    <submittedName>
        <fullName evidence="1">Uncharacterized protein</fullName>
    </submittedName>
</protein>
<reference evidence="1" key="1">
    <citation type="submission" date="2022-02" db="EMBL/GenBank/DDBJ databases">
        <authorList>
            <person name="Henning P.M."/>
            <person name="McCubbin A.G."/>
            <person name="Shore J.S."/>
        </authorList>
    </citation>
    <scope>NUCLEOTIDE SEQUENCE</scope>
    <source>
        <strain evidence="1">F60SS</strain>
        <tissue evidence="1">Leaves</tissue>
    </source>
</reference>
<dbReference type="Proteomes" id="UP001141552">
    <property type="component" value="Unassembled WGS sequence"/>
</dbReference>
<dbReference type="EMBL" id="JAKUCV010002865">
    <property type="protein sequence ID" value="KAJ4841189.1"/>
    <property type="molecule type" value="Genomic_DNA"/>
</dbReference>
<dbReference type="InterPro" id="IPR012876">
    <property type="entry name" value="DUF1677_pln"/>
</dbReference>
<evidence type="ECO:0000313" key="2">
    <source>
        <dbReference type="Proteomes" id="UP001141552"/>
    </source>
</evidence>
<dbReference type="Pfam" id="PF07911">
    <property type="entry name" value="DUF1677"/>
    <property type="match status" value="2"/>
</dbReference>
<dbReference type="AlphaFoldDB" id="A0A9Q0G0B0"/>
<feature type="non-terminal residue" evidence="1">
    <location>
        <position position="1"/>
    </location>
</feature>
<name>A0A9Q0G0B0_9ROSI</name>
<feature type="non-terminal residue" evidence="1">
    <location>
        <position position="374"/>
    </location>
</feature>
<dbReference type="PANTHER" id="PTHR33108:SF51">
    <property type="entry name" value="DUF1677 FAMILY PROTEIN (DUF1677)"/>
    <property type="match status" value="1"/>
</dbReference>
<organism evidence="1 2">
    <name type="scientific">Turnera subulata</name>
    <dbReference type="NCBI Taxonomy" id="218843"/>
    <lineage>
        <taxon>Eukaryota</taxon>
        <taxon>Viridiplantae</taxon>
        <taxon>Streptophyta</taxon>
        <taxon>Embryophyta</taxon>
        <taxon>Tracheophyta</taxon>
        <taxon>Spermatophyta</taxon>
        <taxon>Magnoliopsida</taxon>
        <taxon>eudicotyledons</taxon>
        <taxon>Gunneridae</taxon>
        <taxon>Pentapetalae</taxon>
        <taxon>rosids</taxon>
        <taxon>fabids</taxon>
        <taxon>Malpighiales</taxon>
        <taxon>Passifloraceae</taxon>
        <taxon>Turnera</taxon>
    </lineage>
</organism>
<dbReference type="PANTHER" id="PTHR33108">
    <property type="entry name" value="OS01G0745000 PROTEIN"/>
    <property type="match status" value="1"/>
</dbReference>